<dbReference type="SMART" id="SM00644">
    <property type="entry name" value="Ami_2"/>
    <property type="match status" value="1"/>
</dbReference>
<feature type="signal peptide" evidence="7">
    <location>
        <begin position="1"/>
        <end position="17"/>
    </location>
</feature>
<dbReference type="InterPro" id="IPR036365">
    <property type="entry name" value="PGBD-like_sf"/>
</dbReference>
<feature type="domain" description="N-acetylmuramoyl-L-alanine amidase" evidence="8">
    <location>
        <begin position="32"/>
        <end position="174"/>
    </location>
</feature>
<dbReference type="InterPro" id="IPR036505">
    <property type="entry name" value="Amidase/PGRP_sf"/>
</dbReference>
<keyword evidence="5" id="KW-0961">Cell wall biogenesis/degradation</keyword>
<evidence type="ECO:0000256" key="1">
    <source>
        <dbReference type="ARBA" id="ARBA00001561"/>
    </source>
</evidence>
<reference evidence="9" key="1">
    <citation type="submission" date="2022-11" db="EMBL/GenBank/DDBJ databases">
        <title>Isolation and characterization of PLA-degrading bacterium Massilia sp. from Antarctic soil.</title>
        <authorList>
            <person name="Sato K."/>
            <person name="Gomez-Fuentes C."/>
            <person name="Ahmad S.A."/>
            <person name="Zulkharnain A."/>
        </authorList>
    </citation>
    <scope>NUCLEOTIDE SEQUENCE</scope>
    <source>
        <strain evidence="9">N-3</strain>
    </source>
</reference>
<keyword evidence="4" id="KW-0378">Hydrolase</keyword>
<dbReference type="InterPro" id="IPR051206">
    <property type="entry name" value="NAMLAA_amidase_2"/>
</dbReference>
<dbReference type="Pfam" id="PF01510">
    <property type="entry name" value="Amidase_2"/>
    <property type="match status" value="1"/>
</dbReference>
<dbReference type="EC" id="3.5.1.28" evidence="3"/>
<feature type="compositionally biased region" description="Pro residues" evidence="6">
    <location>
        <begin position="308"/>
        <end position="340"/>
    </location>
</feature>
<dbReference type="RefSeq" id="WP_281911459.1">
    <property type="nucleotide sequence ID" value="NZ_AP026966.1"/>
</dbReference>
<comment type="similarity">
    <text evidence="2">Belongs to the N-acetylmuramoyl-L-alanine amidase 2 family.</text>
</comment>
<dbReference type="InterPro" id="IPR002502">
    <property type="entry name" value="Amidase_domain"/>
</dbReference>
<accession>A0ABM8C0H6</accession>
<evidence type="ECO:0000256" key="5">
    <source>
        <dbReference type="ARBA" id="ARBA00023316"/>
    </source>
</evidence>
<dbReference type="PROSITE" id="PS51257">
    <property type="entry name" value="PROKAR_LIPOPROTEIN"/>
    <property type="match status" value="1"/>
</dbReference>
<sequence length="352" mass="37725">MKHLNLLAIPIILSVLAGCTTTPLEPIGPKIDTTYTAKGQSSRARFLVLHYTVSDNPTSIKILTEQQVSSHYLVTNHAQPIIYRLVDENRAAYHAGNSSWKNYTQLNNSSIGIEIVNPGWTATPDGGRQFYPFPQSQMDALIPLLKDIVQRHGIAPENVLGHSDIAPQRKQDPGPLFPWARLAREGLVLWPDANRVALVRPIFEATLPDVFWFQRKLATHGFAIQQTGMLDQQTRTVLQAFQMKYRPADFAGNPDAETAALLEVLTTPANAPLPVILPPPVTTSPVPMLPPAAPPAPVVPETAPAPAAPVPVPVSATPPVPAPAPMPAPTPVPAPAPAAPAAPVNPAVVNTP</sequence>
<dbReference type="PANTHER" id="PTHR30417">
    <property type="entry name" value="N-ACETYLMURAMOYL-L-ALANINE AMIDASE AMID"/>
    <property type="match status" value="1"/>
</dbReference>
<dbReference type="InterPro" id="IPR036366">
    <property type="entry name" value="PGBDSf"/>
</dbReference>
<evidence type="ECO:0000256" key="2">
    <source>
        <dbReference type="ARBA" id="ARBA00007553"/>
    </source>
</evidence>
<dbReference type="SUPFAM" id="SSF55846">
    <property type="entry name" value="N-acetylmuramoyl-L-alanine amidase-like"/>
    <property type="match status" value="1"/>
</dbReference>
<evidence type="ECO:0000313" key="10">
    <source>
        <dbReference type="Proteomes" id="UP001163336"/>
    </source>
</evidence>
<dbReference type="Gene3D" id="3.40.80.10">
    <property type="entry name" value="Peptidoglycan recognition protein-like"/>
    <property type="match status" value="1"/>
</dbReference>
<evidence type="ECO:0000256" key="6">
    <source>
        <dbReference type="SAM" id="MobiDB-lite"/>
    </source>
</evidence>
<dbReference type="PANTHER" id="PTHR30417:SF1">
    <property type="entry name" value="N-ACETYLMURAMOYL-L-ALANINE AMIDASE AMID"/>
    <property type="match status" value="1"/>
</dbReference>
<feature type="chain" id="PRO_5047397685" description="N-acetylmuramoyl-L-alanine amidase" evidence="7">
    <location>
        <begin position="18"/>
        <end position="352"/>
    </location>
</feature>
<evidence type="ECO:0000256" key="4">
    <source>
        <dbReference type="ARBA" id="ARBA00022801"/>
    </source>
</evidence>
<feature type="region of interest" description="Disordered" evidence="6">
    <location>
        <begin position="308"/>
        <end position="352"/>
    </location>
</feature>
<feature type="compositionally biased region" description="Low complexity" evidence="6">
    <location>
        <begin position="341"/>
        <end position="352"/>
    </location>
</feature>
<keyword evidence="10" id="KW-1185">Reference proteome</keyword>
<dbReference type="SUPFAM" id="SSF47090">
    <property type="entry name" value="PGBD-like"/>
    <property type="match status" value="1"/>
</dbReference>
<dbReference type="EMBL" id="AP026966">
    <property type="protein sequence ID" value="BDT56665.1"/>
    <property type="molecule type" value="Genomic_DNA"/>
</dbReference>
<dbReference type="InterPro" id="IPR002477">
    <property type="entry name" value="Peptidoglycan-bd-like"/>
</dbReference>
<gene>
    <name evidence="9" type="ORF">MasN3_01590</name>
</gene>
<dbReference type="Proteomes" id="UP001163336">
    <property type="component" value="Chromosome"/>
</dbReference>
<name>A0ABM8C0H6_9BURK</name>
<dbReference type="Gene3D" id="1.10.101.10">
    <property type="entry name" value="PGBD-like superfamily/PGBD"/>
    <property type="match status" value="1"/>
</dbReference>
<dbReference type="CDD" id="cd06583">
    <property type="entry name" value="PGRP"/>
    <property type="match status" value="1"/>
</dbReference>
<evidence type="ECO:0000313" key="9">
    <source>
        <dbReference type="EMBL" id="BDT56665.1"/>
    </source>
</evidence>
<keyword evidence="7" id="KW-0732">Signal</keyword>
<evidence type="ECO:0000259" key="8">
    <source>
        <dbReference type="SMART" id="SM00644"/>
    </source>
</evidence>
<protein>
    <recommendedName>
        <fullName evidence="3">N-acetylmuramoyl-L-alanine amidase</fullName>
        <ecNumber evidence="3">3.5.1.28</ecNumber>
    </recommendedName>
</protein>
<evidence type="ECO:0000256" key="7">
    <source>
        <dbReference type="SAM" id="SignalP"/>
    </source>
</evidence>
<proteinExistence type="inferred from homology"/>
<comment type="catalytic activity">
    <reaction evidence="1">
        <text>Hydrolyzes the link between N-acetylmuramoyl residues and L-amino acid residues in certain cell-wall glycopeptides.</text>
        <dbReference type="EC" id="3.5.1.28"/>
    </reaction>
</comment>
<organism evidence="9 10">
    <name type="scientific">Massilia varians</name>
    <dbReference type="NCBI Taxonomy" id="457921"/>
    <lineage>
        <taxon>Bacteria</taxon>
        <taxon>Pseudomonadati</taxon>
        <taxon>Pseudomonadota</taxon>
        <taxon>Betaproteobacteria</taxon>
        <taxon>Burkholderiales</taxon>
        <taxon>Oxalobacteraceae</taxon>
        <taxon>Telluria group</taxon>
        <taxon>Massilia</taxon>
    </lineage>
</organism>
<evidence type="ECO:0000256" key="3">
    <source>
        <dbReference type="ARBA" id="ARBA00011901"/>
    </source>
</evidence>
<dbReference type="Pfam" id="PF01471">
    <property type="entry name" value="PG_binding_1"/>
    <property type="match status" value="1"/>
</dbReference>